<dbReference type="EMBL" id="BNBC01000002">
    <property type="protein sequence ID" value="GHE56125.1"/>
    <property type="molecule type" value="Genomic_DNA"/>
</dbReference>
<keyword evidence="2 7" id="KW-0813">Transport</keyword>
<feature type="transmembrane region" description="Helical" evidence="7">
    <location>
        <begin position="166"/>
        <end position="186"/>
    </location>
</feature>
<evidence type="ECO:0000313" key="11">
    <source>
        <dbReference type="Proteomes" id="UP000641386"/>
    </source>
</evidence>
<feature type="transmembrane region" description="Helical" evidence="7">
    <location>
        <begin position="207"/>
        <end position="229"/>
    </location>
</feature>
<keyword evidence="5 7" id="KW-1133">Transmembrane helix</keyword>
<evidence type="ECO:0000256" key="2">
    <source>
        <dbReference type="ARBA" id="ARBA00022448"/>
    </source>
</evidence>
<evidence type="ECO:0000256" key="4">
    <source>
        <dbReference type="ARBA" id="ARBA00022692"/>
    </source>
</evidence>
<accession>A0A918ZJE2</accession>
<evidence type="ECO:0000256" key="6">
    <source>
        <dbReference type="ARBA" id="ARBA00023136"/>
    </source>
</evidence>
<evidence type="ECO:0000256" key="3">
    <source>
        <dbReference type="ARBA" id="ARBA00022475"/>
    </source>
</evidence>
<proteinExistence type="inferred from homology"/>
<dbReference type="RefSeq" id="WP_189896003.1">
    <property type="nucleotide sequence ID" value="NZ_BNBC01000002.1"/>
</dbReference>
<evidence type="ECO:0000256" key="1">
    <source>
        <dbReference type="ARBA" id="ARBA00004651"/>
    </source>
</evidence>
<dbReference type="InterPro" id="IPR035906">
    <property type="entry name" value="MetI-like_sf"/>
</dbReference>
<reference evidence="10" key="1">
    <citation type="journal article" date="2014" name="Int. J. Syst. Evol. Microbiol.">
        <title>Complete genome sequence of Corynebacterium casei LMG S-19264T (=DSM 44701T), isolated from a smear-ripened cheese.</title>
        <authorList>
            <consortium name="US DOE Joint Genome Institute (JGI-PGF)"/>
            <person name="Walter F."/>
            <person name="Albersmeier A."/>
            <person name="Kalinowski J."/>
            <person name="Ruckert C."/>
        </authorList>
    </citation>
    <scope>NUCLEOTIDE SEQUENCE</scope>
    <source>
        <strain evidence="10">JCM 3302</strain>
    </source>
</reference>
<comment type="similarity">
    <text evidence="7">Belongs to the binding-protein-dependent transport system permease family.</text>
</comment>
<dbReference type="GO" id="GO:0005886">
    <property type="term" value="C:plasma membrane"/>
    <property type="evidence" value="ECO:0007669"/>
    <property type="project" value="UniProtKB-SubCell"/>
</dbReference>
<keyword evidence="4 7" id="KW-0812">Transmembrane</keyword>
<protein>
    <submittedName>
        <fullName evidence="10">Sugar ABC transporter permease</fullName>
    </submittedName>
</protein>
<dbReference type="Gene3D" id="1.10.3720.10">
    <property type="entry name" value="MetI-like"/>
    <property type="match status" value="1"/>
</dbReference>
<feature type="compositionally biased region" description="Low complexity" evidence="8">
    <location>
        <begin position="1"/>
        <end position="14"/>
    </location>
</feature>
<feature type="domain" description="ABC transmembrane type-1" evidence="9">
    <location>
        <begin position="95"/>
        <end position="286"/>
    </location>
</feature>
<dbReference type="InterPro" id="IPR000515">
    <property type="entry name" value="MetI-like"/>
</dbReference>
<feature type="transmembrane region" description="Helical" evidence="7">
    <location>
        <begin position="132"/>
        <end position="154"/>
    </location>
</feature>
<evidence type="ECO:0000259" key="9">
    <source>
        <dbReference type="PROSITE" id="PS50928"/>
    </source>
</evidence>
<evidence type="ECO:0000256" key="5">
    <source>
        <dbReference type="ARBA" id="ARBA00022989"/>
    </source>
</evidence>
<dbReference type="SUPFAM" id="SSF161098">
    <property type="entry name" value="MetI-like"/>
    <property type="match status" value="1"/>
</dbReference>
<feature type="transmembrane region" description="Helical" evidence="7">
    <location>
        <begin position="36"/>
        <end position="57"/>
    </location>
</feature>
<name>A0A918ZJE2_9ACTN</name>
<dbReference type="PROSITE" id="PS50928">
    <property type="entry name" value="ABC_TM1"/>
    <property type="match status" value="1"/>
</dbReference>
<feature type="transmembrane region" description="Helical" evidence="7">
    <location>
        <begin position="268"/>
        <end position="286"/>
    </location>
</feature>
<reference evidence="10" key="2">
    <citation type="submission" date="2020-09" db="EMBL/GenBank/DDBJ databases">
        <authorList>
            <person name="Sun Q."/>
            <person name="Ohkuma M."/>
        </authorList>
    </citation>
    <scope>NUCLEOTIDE SEQUENCE</scope>
    <source>
        <strain evidence="10">JCM 3302</strain>
    </source>
</reference>
<keyword evidence="3" id="KW-1003">Cell membrane</keyword>
<feature type="region of interest" description="Disordered" evidence="8">
    <location>
        <begin position="1"/>
        <end position="29"/>
    </location>
</feature>
<evidence type="ECO:0000313" key="10">
    <source>
        <dbReference type="EMBL" id="GHE56125.1"/>
    </source>
</evidence>
<gene>
    <name evidence="10" type="ORF">GCM10014715_06360</name>
</gene>
<keyword evidence="6 7" id="KW-0472">Membrane</keyword>
<dbReference type="GO" id="GO:0055085">
    <property type="term" value="P:transmembrane transport"/>
    <property type="evidence" value="ECO:0007669"/>
    <property type="project" value="InterPro"/>
</dbReference>
<dbReference type="PANTHER" id="PTHR43744:SF12">
    <property type="entry name" value="ABC TRANSPORTER PERMEASE PROTEIN MG189-RELATED"/>
    <property type="match status" value="1"/>
</dbReference>
<dbReference type="AlphaFoldDB" id="A0A918ZJE2"/>
<sequence>MSATTADSWSSSAAEPKAPTGRRGHRDKPQKWGSPFTYFVALLFIGACVAPVIYIVLGGFRTNSQITTNPAALPQPWVFSNYAAVLRSVTFWGEFANSVIVALASTVGTVILGLMVSFVIARYDFKLKGAMYSLFAAGLMFPLVIAITPLYIVVKDLGLLDNLFGVIIPQIAFGLPMTVIILVPFLKAIPNELEEAAAIDGASRLGFFVRMVIPLSLPGVVTVGILGFVNSWNNYVLPLYILNSQANFTLPLGVQAFSSQYSVDTAKVLAFTSLAMLPALIFFSVFERRIVGGLTGAVKG</sequence>
<comment type="caution">
    <text evidence="10">The sequence shown here is derived from an EMBL/GenBank/DDBJ whole genome shotgun (WGS) entry which is preliminary data.</text>
</comment>
<comment type="subcellular location">
    <subcellularLocation>
        <location evidence="1 7">Cell membrane</location>
        <topology evidence="1 7">Multi-pass membrane protein</topology>
    </subcellularLocation>
</comment>
<dbReference type="Pfam" id="PF00528">
    <property type="entry name" value="BPD_transp_1"/>
    <property type="match status" value="1"/>
</dbReference>
<evidence type="ECO:0000256" key="7">
    <source>
        <dbReference type="RuleBase" id="RU363032"/>
    </source>
</evidence>
<evidence type="ECO:0000256" key="8">
    <source>
        <dbReference type="SAM" id="MobiDB-lite"/>
    </source>
</evidence>
<dbReference type="PANTHER" id="PTHR43744">
    <property type="entry name" value="ABC TRANSPORTER PERMEASE PROTEIN MG189-RELATED-RELATED"/>
    <property type="match status" value="1"/>
</dbReference>
<dbReference type="Proteomes" id="UP000641386">
    <property type="component" value="Unassembled WGS sequence"/>
</dbReference>
<organism evidence="10 11">
    <name type="scientific">Streptomyces spiralis</name>
    <dbReference type="NCBI Taxonomy" id="66376"/>
    <lineage>
        <taxon>Bacteria</taxon>
        <taxon>Bacillati</taxon>
        <taxon>Actinomycetota</taxon>
        <taxon>Actinomycetes</taxon>
        <taxon>Kitasatosporales</taxon>
        <taxon>Streptomycetaceae</taxon>
        <taxon>Streptomyces</taxon>
    </lineage>
</organism>
<keyword evidence="11" id="KW-1185">Reference proteome</keyword>
<dbReference type="CDD" id="cd06261">
    <property type="entry name" value="TM_PBP2"/>
    <property type="match status" value="1"/>
</dbReference>
<feature type="transmembrane region" description="Helical" evidence="7">
    <location>
        <begin position="95"/>
        <end position="120"/>
    </location>
</feature>